<dbReference type="AlphaFoldDB" id="M5BZM6"/>
<sequence>MDLKHKHASQGLTRLRLKHQFGSSHKDSTLLSASPEMQANQNDKAAEEIANVNMMEEDVALNFRSVAAQLCQDVINNKDPLDNKDGLQPESGVATHCLLEASLPKRVRLFFGTQIPVELKDLFEYKRGDEKDGLGFFKQAGVINLEKELEIYSLATRKFKEGMAAETVAD</sequence>
<dbReference type="EMBL" id="CAOJ01010289">
    <property type="protein sequence ID" value="CCO32701.1"/>
    <property type="molecule type" value="Genomic_DNA"/>
</dbReference>
<proteinExistence type="predicted"/>
<protein>
    <submittedName>
        <fullName evidence="1">Uncharacterized protein</fullName>
    </submittedName>
</protein>
<gene>
    <name evidence="1" type="ORF">BN14_06764</name>
</gene>
<accession>M5BZM6</accession>
<dbReference type="HOGENOM" id="CLU_1587627_0_0_1"/>
<evidence type="ECO:0000313" key="2">
    <source>
        <dbReference type="Proteomes" id="UP000012065"/>
    </source>
</evidence>
<name>M5BZM6_THACB</name>
<reference evidence="1 2" key="1">
    <citation type="journal article" date="2013" name="J. Biotechnol.">
        <title>Establishment and interpretation of the genome sequence of the phytopathogenic fungus Rhizoctonia solani AG1-IB isolate 7/3/14.</title>
        <authorList>
            <person name="Wibberg D.W."/>
            <person name="Jelonek L.J."/>
            <person name="Rupp O.R."/>
            <person name="Hennig M.H."/>
            <person name="Eikmeyer F.E."/>
            <person name="Goesmann A.G."/>
            <person name="Hartmann A.H."/>
            <person name="Borriss R.B."/>
            <person name="Grosch R.G."/>
            <person name="Puehler A.P."/>
            <person name="Schlueter A.S."/>
        </authorList>
    </citation>
    <scope>NUCLEOTIDE SEQUENCE [LARGE SCALE GENOMIC DNA]</scope>
    <source>
        <strain evidence="2">AG1-IB / isolate 7/3/14</strain>
    </source>
</reference>
<comment type="caution">
    <text evidence="1">The sequence shown here is derived from an EMBL/GenBank/DDBJ whole genome shotgun (WGS) entry which is preliminary data.</text>
</comment>
<dbReference type="Proteomes" id="UP000012065">
    <property type="component" value="Unassembled WGS sequence"/>
</dbReference>
<organism evidence="1 2">
    <name type="scientific">Thanatephorus cucumeris (strain AG1-IB / isolate 7/3/14)</name>
    <name type="common">Lettuce bottom rot fungus</name>
    <name type="synonym">Rhizoctonia solani</name>
    <dbReference type="NCBI Taxonomy" id="1108050"/>
    <lineage>
        <taxon>Eukaryota</taxon>
        <taxon>Fungi</taxon>
        <taxon>Dikarya</taxon>
        <taxon>Basidiomycota</taxon>
        <taxon>Agaricomycotina</taxon>
        <taxon>Agaricomycetes</taxon>
        <taxon>Cantharellales</taxon>
        <taxon>Ceratobasidiaceae</taxon>
        <taxon>Rhizoctonia</taxon>
        <taxon>Rhizoctonia solani AG-1</taxon>
    </lineage>
</organism>
<evidence type="ECO:0000313" key="1">
    <source>
        <dbReference type="EMBL" id="CCO32701.1"/>
    </source>
</evidence>